<keyword evidence="7 8" id="KW-0413">Isomerase</keyword>
<evidence type="ECO:0000313" key="8">
    <source>
        <dbReference type="EMBL" id="ACT60825.1"/>
    </source>
</evidence>
<dbReference type="PANTHER" id="PTHR21047">
    <property type="entry name" value="DTDP-6-DEOXY-D-GLUCOSE-3,5 EPIMERASE"/>
    <property type="match status" value="1"/>
</dbReference>
<comment type="function">
    <text evidence="2 7">Catalyzes the epimerization of the C3' and C5'positions of dTDP-6-deoxy-D-xylo-4-hexulose, forming dTDP-6-deoxy-L-lyxo-4-hexulose.</text>
</comment>
<comment type="pathway">
    <text evidence="7">Carbohydrate biosynthesis; dTDP-L-rhamnose biosynthesis.</text>
</comment>
<dbReference type="OrthoDB" id="9800680at2"/>
<evidence type="ECO:0000313" key="9">
    <source>
        <dbReference type="Proteomes" id="UP000002745"/>
    </source>
</evidence>
<dbReference type="Pfam" id="PF00908">
    <property type="entry name" value="dTDP_sugar_isom"/>
    <property type="match status" value="1"/>
</dbReference>
<keyword evidence="8" id="KW-0614">Plasmid</keyword>
<comment type="subunit">
    <text evidence="7">Homodimer.</text>
</comment>
<dbReference type="SUPFAM" id="SSF51182">
    <property type="entry name" value="RmlC-like cupins"/>
    <property type="match status" value="1"/>
</dbReference>
<sequence>MEVRDLGLDGVKEITPARFGDARGFFSETYSEQRFSDAGLPTGWVQDNHSLSAEAFVLRGLHFQTDPFAQDKLVRVLKGEIFDVAVDIRKNSPDYGKWVGITLTAEKGNQILVPKGFAHGFLTLTPNVEVAYKVTSGYAPENDRGIIWNDPAIGIDWPLNGHEPQLSGKDAVAPLLADVDNNFEYKQG</sequence>
<dbReference type="GO" id="GO:0008830">
    <property type="term" value="F:dTDP-4-dehydrorhamnose 3,5-epimerase activity"/>
    <property type="evidence" value="ECO:0007669"/>
    <property type="project" value="UniProtKB-UniRule"/>
</dbReference>
<evidence type="ECO:0000256" key="5">
    <source>
        <dbReference type="PIRSR" id="PIRSR600888-1"/>
    </source>
</evidence>
<dbReference type="eggNOG" id="COG1898">
    <property type="taxonomic scope" value="Bacteria"/>
</dbReference>
<dbReference type="HOGENOM" id="CLU_090940_1_1_5"/>
<dbReference type="AlphaFoldDB" id="C6XRY4"/>
<dbReference type="EC" id="5.1.3.13" evidence="3 7"/>
<reference evidence="9" key="1">
    <citation type="journal article" date="2011" name="J. Bacteriol.">
        <title>Genome sequences of eight morphologically diverse alphaproteobacteria.</title>
        <authorList>
            <consortium name="US DOE Joint Genome Institute"/>
            <person name="Brown P.J."/>
            <person name="Kysela D.T."/>
            <person name="Buechlein A."/>
            <person name="Hemmerich C."/>
            <person name="Brun Y.V."/>
        </authorList>
    </citation>
    <scope>NUCLEOTIDE SEQUENCE [LARGE SCALE GENOMIC DNA]</scope>
    <source>
        <strain evidence="9">ATCC 49814 / DSM 5838 / IFAM 1418</strain>
        <plasmid evidence="9">pHbal01</plasmid>
    </source>
</reference>
<evidence type="ECO:0000256" key="6">
    <source>
        <dbReference type="PIRSR" id="PIRSR600888-3"/>
    </source>
</evidence>
<dbReference type="PANTHER" id="PTHR21047:SF2">
    <property type="entry name" value="THYMIDINE DIPHOSPHO-4-KETO-RHAMNOSE 3,5-EPIMERASE"/>
    <property type="match status" value="1"/>
</dbReference>
<dbReference type="CDD" id="cd00438">
    <property type="entry name" value="cupin_RmlC"/>
    <property type="match status" value="1"/>
</dbReference>
<feature type="active site" description="Proton donor" evidence="5">
    <location>
        <position position="132"/>
    </location>
</feature>
<dbReference type="UniPathway" id="UPA00124"/>
<keyword evidence="9" id="KW-1185">Reference proteome</keyword>
<feature type="active site" description="Proton acceptor" evidence="5">
    <location>
        <position position="62"/>
    </location>
</feature>
<dbReference type="GO" id="GO:0000271">
    <property type="term" value="P:polysaccharide biosynthetic process"/>
    <property type="evidence" value="ECO:0007669"/>
    <property type="project" value="TreeGrafter"/>
</dbReference>
<dbReference type="GO" id="GO:0019305">
    <property type="term" value="P:dTDP-rhamnose biosynthetic process"/>
    <property type="evidence" value="ECO:0007669"/>
    <property type="project" value="UniProtKB-UniRule"/>
</dbReference>
<evidence type="ECO:0000256" key="4">
    <source>
        <dbReference type="ARBA" id="ARBA00019595"/>
    </source>
</evidence>
<feature type="site" description="Participates in a stacking interaction with the thymidine ring of dTDP-4-oxo-6-deoxyglucose" evidence="6">
    <location>
        <position position="138"/>
    </location>
</feature>
<dbReference type="Proteomes" id="UP000002745">
    <property type="component" value="Plasmid pHbal01"/>
</dbReference>
<dbReference type="InterPro" id="IPR011051">
    <property type="entry name" value="RmlC_Cupin_sf"/>
</dbReference>
<proteinExistence type="inferred from homology"/>
<dbReference type="Gene3D" id="2.60.120.10">
    <property type="entry name" value="Jelly Rolls"/>
    <property type="match status" value="1"/>
</dbReference>
<dbReference type="EMBL" id="CP001679">
    <property type="protein sequence ID" value="ACT60825.1"/>
    <property type="molecule type" value="Genomic_DNA"/>
</dbReference>
<evidence type="ECO:0000256" key="7">
    <source>
        <dbReference type="RuleBase" id="RU364069"/>
    </source>
</evidence>
<comment type="similarity">
    <text evidence="7">Belongs to the dTDP-4-dehydrorhamnose 3,5-epimerase family.</text>
</comment>
<protein>
    <recommendedName>
        <fullName evidence="4 7">dTDP-4-dehydrorhamnose 3,5-epimerase</fullName>
        <ecNumber evidence="3 7">5.1.3.13</ecNumber>
    </recommendedName>
    <alternativeName>
        <fullName evidence="7">Thymidine diphospho-4-keto-rhamnose 3,5-epimerase</fullName>
    </alternativeName>
</protein>
<dbReference type="NCBIfam" id="TIGR01221">
    <property type="entry name" value="rmlC"/>
    <property type="match status" value="1"/>
</dbReference>
<name>C6XRY4_HIRBI</name>
<geneLocation type="plasmid" evidence="8 9">
    <name>pHbal01</name>
</geneLocation>
<evidence type="ECO:0000256" key="1">
    <source>
        <dbReference type="ARBA" id="ARBA00001298"/>
    </source>
</evidence>
<gene>
    <name evidence="8" type="ordered locus">Hbal_3158</name>
</gene>
<evidence type="ECO:0000256" key="2">
    <source>
        <dbReference type="ARBA" id="ARBA00001997"/>
    </source>
</evidence>
<dbReference type="InterPro" id="IPR000888">
    <property type="entry name" value="RmlC-like"/>
</dbReference>
<dbReference type="InterPro" id="IPR014710">
    <property type="entry name" value="RmlC-like_jellyroll"/>
</dbReference>
<dbReference type="RefSeq" id="WP_012778212.1">
    <property type="nucleotide sequence ID" value="NC_012983.1"/>
</dbReference>
<organism evidence="8 9">
    <name type="scientific">Hirschia baltica (strain ATCC 49814 / DSM 5838 / IFAM 1418)</name>
    <dbReference type="NCBI Taxonomy" id="582402"/>
    <lineage>
        <taxon>Bacteria</taxon>
        <taxon>Pseudomonadati</taxon>
        <taxon>Pseudomonadota</taxon>
        <taxon>Alphaproteobacteria</taxon>
        <taxon>Hyphomonadales</taxon>
        <taxon>Hyphomonadaceae</taxon>
        <taxon>Hirschia</taxon>
    </lineage>
</organism>
<evidence type="ECO:0000256" key="3">
    <source>
        <dbReference type="ARBA" id="ARBA00012098"/>
    </source>
</evidence>
<comment type="catalytic activity">
    <reaction evidence="1 7">
        <text>dTDP-4-dehydro-6-deoxy-alpha-D-glucose = dTDP-4-dehydro-beta-L-rhamnose</text>
        <dbReference type="Rhea" id="RHEA:16969"/>
        <dbReference type="ChEBI" id="CHEBI:57649"/>
        <dbReference type="ChEBI" id="CHEBI:62830"/>
        <dbReference type="EC" id="5.1.3.13"/>
    </reaction>
</comment>
<dbReference type="GO" id="GO:0005829">
    <property type="term" value="C:cytosol"/>
    <property type="evidence" value="ECO:0007669"/>
    <property type="project" value="TreeGrafter"/>
</dbReference>
<accession>C6XRY4</accession>
<dbReference type="KEGG" id="hba:Hbal_3158"/>